<accession>A0AAN9JP92</accession>
<protein>
    <submittedName>
        <fullName evidence="1">Uncharacterized protein</fullName>
    </submittedName>
</protein>
<organism evidence="1 2">
    <name type="scientific">Clitoria ternatea</name>
    <name type="common">Butterfly pea</name>
    <dbReference type="NCBI Taxonomy" id="43366"/>
    <lineage>
        <taxon>Eukaryota</taxon>
        <taxon>Viridiplantae</taxon>
        <taxon>Streptophyta</taxon>
        <taxon>Embryophyta</taxon>
        <taxon>Tracheophyta</taxon>
        <taxon>Spermatophyta</taxon>
        <taxon>Magnoliopsida</taxon>
        <taxon>eudicotyledons</taxon>
        <taxon>Gunneridae</taxon>
        <taxon>Pentapetalae</taxon>
        <taxon>rosids</taxon>
        <taxon>fabids</taxon>
        <taxon>Fabales</taxon>
        <taxon>Fabaceae</taxon>
        <taxon>Papilionoideae</taxon>
        <taxon>50 kb inversion clade</taxon>
        <taxon>NPAAA clade</taxon>
        <taxon>indigoferoid/millettioid clade</taxon>
        <taxon>Phaseoleae</taxon>
        <taxon>Clitoria</taxon>
    </lineage>
</organism>
<keyword evidence="2" id="KW-1185">Reference proteome</keyword>
<gene>
    <name evidence="1" type="ORF">RJT34_13817</name>
</gene>
<sequence length="69" mass="7546">MSLSSYHIDQSRCGKKDSVTCKDLGGHNLLPHPSLVSFCAPTHTHTDNDILVCKPDNNPNPNPNNSMQC</sequence>
<proteinExistence type="predicted"/>
<evidence type="ECO:0000313" key="2">
    <source>
        <dbReference type="Proteomes" id="UP001359559"/>
    </source>
</evidence>
<dbReference type="Proteomes" id="UP001359559">
    <property type="component" value="Unassembled WGS sequence"/>
</dbReference>
<dbReference type="AlphaFoldDB" id="A0AAN9JP92"/>
<comment type="caution">
    <text evidence="1">The sequence shown here is derived from an EMBL/GenBank/DDBJ whole genome shotgun (WGS) entry which is preliminary data.</text>
</comment>
<dbReference type="EMBL" id="JAYKXN010000003">
    <property type="protein sequence ID" value="KAK7302920.1"/>
    <property type="molecule type" value="Genomic_DNA"/>
</dbReference>
<reference evidence="1 2" key="1">
    <citation type="submission" date="2024-01" db="EMBL/GenBank/DDBJ databases">
        <title>The genomes of 5 underutilized Papilionoideae crops provide insights into root nodulation and disease resistance.</title>
        <authorList>
            <person name="Yuan L."/>
        </authorList>
    </citation>
    <scope>NUCLEOTIDE SEQUENCE [LARGE SCALE GENOMIC DNA]</scope>
    <source>
        <strain evidence="1">LY-2023</strain>
        <tissue evidence="1">Leaf</tissue>
    </source>
</reference>
<name>A0AAN9JP92_CLITE</name>
<evidence type="ECO:0000313" key="1">
    <source>
        <dbReference type="EMBL" id="KAK7302920.1"/>
    </source>
</evidence>